<feature type="transmembrane region" description="Helical" evidence="7">
    <location>
        <begin position="249"/>
        <end position="270"/>
    </location>
</feature>
<dbReference type="InterPro" id="IPR036259">
    <property type="entry name" value="MFS_trans_sf"/>
</dbReference>
<keyword evidence="4 7" id="KW-0812">Transmembrane</keyword>
<feature type="transmembrane region" description="Helical" evidence="7">
    <location>
        <begin position="42"/>
        <end position="61"/>
    </location>
</feature>
<feature type="transmembrane region" description="Helical" evidence="7">
    <location>
        <begin position="68"/>
        <end position="87"/>
    </location>
</feature>
<dbReference type="CDD" id="cd06173">
    <property type="entry name" value="MFS_MefA_like"/>
    <property type="match status" value="1"/>
</dbReference>
<comment type="caution">
    <text evidence="9">The sequence shown here is derived from an EMBL/GenBank/DDBJ whole genome shotgun (WGS) entry which is preliminary data.</text>
</comment>
<keyword evidence="2" id="KW-0813">Transport</keyword>
<protein>
    <recommendedName>
        <fullName evidence="8">Major facilitator superfamily (MFS) profile domain-containing protein</fullName>
    </recommendedName>
</protein>
<feature type="transmembrane region" description="Helical" evidence="7">
    <location>
        <begin position="282"/>
        <end position="302"/>
    </location>
</feature>
<dbReference type="InterPro" id="IPR020846">
    <property type="entry name" value="MFS_dom"/>
</dbReference>
<evidence type="ECO:0000313" key="10">
    <source>
        <dbReference type="Proteomes" id="UP000216852"/>
    </source>
</evidence>
<name>A0ABX4GYH9_9BACI</name>
<dbReference type="Proteomes" id="UP000216852">
    <property type="component" value="Unassembled WGS sequence"/>
</dbReference>
<evidence type="ECO:0000313" key="9">
    <source>
        <dbReference type="EMBL" id="PAD99924.1"/>
    </source>
</evidence>
<feature type="transmembrane region" description="Helical" evidence="7">
    <location>
        <begin position="348"/>
        <end position="367"/>
    </location>
</feature>
<reference evidence="9 10" key="1">
    <citation type="submission" date="2017-07" db="EMBL/GenBank/DDBJ databases">
        <title>Isolation and whole genome analysis of endospore-forming bacteria from heroin.</title>
        <authorList>
            <person name="Kalinowski J."/>
            <person name="Ahrens B."/>
            <person name="Al-Dilaimi A."/>
            <person name="Winkler A."/>
            <person name="Wibberg D."/>
            <person name="Schleenbecker U."/>
            <person name="Ruckert C."/>
            <person name="Wolfel R."/>
            <person name="Grass G."/>
        </authorList>
    </citation>
    <scope>NUCLEOTIDE SEQUENCE [LARGE SCALE GENOMIC DNA]</scope>
    <source>
        <strain evidence="9 10">7517-1</strain>
    </source>
</reference>
<keyword evidence="3" id="KW-1003">Cell membrane</keyword>
<feature type="transmembrane region" description="Helical" evidence="7">
    <location>
        <begin position="12"/>
        <end position="30"/>
    </location>
</feature>
<accession>A0ABX4GYH9</accession>
<evidence type="ECO:0000259" key="8">
    <source>
        <dbReference type="PROSITE" id="PS50850"/>
    </source>
</evidence>
<keyword evidence="5 7" id="KW-1133">Transmembrane helix</keyword>
<sequence length="421" mass="45067">MNLWTFTISKIIATFGSSVYSFGISLYLLQLTGSSLNFSLNLFFGILPTIILSPFAGYLADRISRKKLVVSSQLLAIATVCLLFLLLQEGSVAAGYFYLSSSLLSISSMFISITINASIGNLVEAASIQKAVSYNQSASSLSAIGGPVIGGMLYSFFSIQVFLIILIVASIVALFLDASLNFTLFKKQDGMAGNSAKIESFWTSFVSGFKYAAGKRLIMKILTIAVWINFFAAALQVGMPYIIVQELEMSSQALGFIEAMLAAGMLVMALSFSRFKSSTARLIPLGLISLGVLLAFFVLPVLLPLPAVLQFIILAVSTFMVGASLIFINNPIGVLMQTEIEDAYKGRVFSIMQAGATAMAPFGIIVYGVLFDYVSPAVIMISSGAVIALISVVMGRNLFEPALEELPAEVTSEKDGYTASS</sequence>
<dbReference type="PANTHER" id="PTHR43266:SF9">
    <property type="entry name" value="PERMEASE, MAJOR FACILITATOR SUPERFAMILY-RELATED"/>
    <property type="match status" value="1"/>
</dbReference>
<evidence type="ECO:0000256" key="3">
    <source>
        <dbReference type="ARBA" id="ARBA00022475"/>
    </source>
</evidence>
<evidence type="ECO:0000256" key="1">
    <source>
        <dbReference type="ARBA" id="ARBA00004651"/>
    </source>
</evidence>
<feature type="transmembrane region" description="Helical" evidence="7">
    <location>
        <begin position="163"/>
        <end position="185"/>
    </location>
</feature>
<feature type="transmembrane region" description="Helical" evidence="7">
    <location>
        <begin position="217"/>
        <end position="243"/>
    </location>
</feature>
<evidence type="ECO:0000256" key="6">
    <source>
        <dbReference type="ARBA" id="ARBA00023136"/>
    </source>
</evidence>
<keyword evidence="10" id="KW-1185">Reference proteome</keyword>
<comment type="subcellular location">
    <subcellularLocation>
        <location evidence="1">Cell membrane</location>
        <topology evidence="1">Multi-pass membrane protein</topology>
    </subcellularLocation>
</comment>
<dbReference type="SUPFAM" id="SSF103473">
    <property type="entry name" value="MFS general substrate transporter"/>
    <property type="match status" value="1"/>
</dbReference>
<gene>
    <name evidence="9" type="ORF">CHH48_09800</name>
</gene>
<dbReference type="PANTHER" id="PTHR43266">
    <property type="entry name" value="MACROLIDE-EFFLUX PROTEIN"/>
    <property type="match status" value="1"/>
</dbReference>
<dbReference type="Pfam" id="PF07690">
    <property type="entry name" value="MFS_1"/>
    <property type="match status" value="1"/>
</dbReference>
<feature type="transmembrane region" description="Helical" evidence="7">
    <location>
        <begin position="93"/>
        <end position="117"/>
    </location>
</feature>
<dbReference type="Gene3D" id="1.20.1250.20">
    <property type="entry name" value="MFS general substrate transporter like domains"/>
    <property type="match status" value="1"/>
</dbReference>
<feature type="transmembrane region" description="Helical" evidence="7">
    <location>
        <begin position="373"/>
        <end position="394"/>
    </location>
</feature>
<dbReference type="RefSeq" id="WP_095218966.1">
    <property type="nucleotide sequence ID" value="NZ_NPBJ01000018.1"/>
</dbReference>
<dbReference type="EMBL" id="NPBJ01000018">
    <property type="protein sequence ID" value="PAD99924.1"/>
    <property type="molecule type" value="Genomic_DNA"/>
</dbReference>
<proteinExistence type="predicted"/>
<feature type="transmembrane region" description="Helical" evidence="7">
    <location>
        <begin position="308"/>
        <end position="328"/>
    </location>
</feature>
<dbReference type="InterPro" id="IPR011701">
    <property type="entry name" value="MFS"/>
</dbReference>
<feature type="domain" description="Major facilitator superfamily (MFS) profile" evidence="8">
    <location>
        <begin position="1"/>
        <end position="181"/>
    </location>
</feature>
<evidence type="ECO:0000256" key="7">
    <source>
        <dbReference type="SAM" id="Phobius"/>
    </source>
</evidence>
<evidence type="ECO:0000256" key="4">
    <source>
        <dbReference type="ARBA" id="ARBA00022692"/>
    </source>
</evidence>
<evidence type="ECO:0000256" key="2">
    <source>
        <dbReference type="ARBA" id="ARBA00022448"/>
    </source>
</evidence>
<dbReference type="PROSITE" id="PS50850">
    <property type="entry name" value="MFS"/>
    <property type="match status" value="1"/>
</dbReference>
<keyword evidence="6 7" id="KW-0472">Membrane</keyword>
<feature type="transmembrane region" description="Helical" evidence="7">
    <location>
        <begin position="138"/>
        <end position="157"/>
    </location>
</feature>
<organism evidence="9 10">
    <name type="scientific">Terribacillus saccharophilus</name>
    <dbReference type="NCBI Taxonomy" id="361277"/>
    <lineage>
        <taxon>Bacteria</taxon>
        <taxon>Bacillati</taxon>
        <taxon>Bacillota</taxon>
        <taxon>Bacilli</taxon>
        <taxon>Bacillales</taxon>
        <taxon>Bacillaceae</taxon>
        <taxon>Terribacillus</taxon>
    </lineage>
</organism>
<evidence type="ECO:0000256" key="5">
    <source>
        <dbReference type="ARBA" id="ARBA00022989"/>
    </source>
</evidence>